<dbReference type="InterPro" id="IPR041309">
    <property type="entry name" value="TBK1_CC1"/>
</dbReference>
<feature type="non-terminal residue" evidence="10">
    <location>
        <position position="1"/>
    </location>
</feature>
<evidence type="ECO:0000256" key="5">
    <source>
        <dbReference type="ARBA" id="ARBA00022741"/>
    </source>
</evidence>
<dbReference type="Pfam" id="PF18396">
    <property type="entry name" value="TBK1_ULD"/>
    <property type="match status" value="1"/>
</dbReference>
<dbReference type="InterPro" id="IPR000719">
    <property type="entry name" value="Prot_kinase_dom"/>
</dbReference>
<keyword evidence="5 8" id="KW-0547">Nucleotide-binding</keyword>
<dbReference type="GO" id="GO:0004674">
    <property type="term" value="F:protein serine/threonine kinase activity"/>
    <property type="evidence" value="ECO:0007669"/>
    <property type="project" value="UniProtKB-KW"/>
</dbReference>
<dbReference type="GO" id="GO:0045089">
    <property type="term" value="P:positive regulation of innate immune response"/>
    <property type="evidence" value="ECO:0007669"/>
    <property type="project" value="UniProtKB-ARBA"/>
</dbReference>
<evidence type="ECO:0000256" key="6">
    <source>
        <dbReference type="ARBA" id="ARBA00022777"/>
    </source>
</evidence>
<proteinExistence type="predicted"/>
<keyword evidence="2" id="KW-0963">Cytoplasm</keyword>
<dbReference type="Pfam" id="PF18394">
    <property type="entry name" value="TBK1_CCD1"/>
    <property type="match status" value="1"/>
</dbReference>
<dbReference type="PANTHER" id="PTHR22969">
    <property type="entry name" value="IKB KINASE"/>
    <property type="match status" value="1"/>
</dbReference>
<evidence type="ECO:0000256" key="7">
    <source>
        <dbReference type="ARBA" id="ARBA00022840"/>
    </source>
</evidence>
<dbReference type="Gene3D" id="3.30.200.20">
    <property type="entry name" value="Phosphorylase Kinase, domain 1"/>
    <property type="match status" value="1"/>
</dbReference>
<dbReference type="FunFam" id="3.30.200.20:FF:000106">
    <property type="entry name" value="serine/threonine-protein kinase TBK1 isoform X1"/>
    <property type="match status" value="1"/>
</dbReference>
<protein>
    <submittedName>
        <fullName evidence="10">IKKE kinase</fullName>
    </submittedName>
</protein>
<name>A0A7K5I458_CROSL</name>
<keyword evidence="6 10" id="KW-0418">Kinase</keyword>
<gene>
    <name evidence="10" type="primary">Ikbke</name>
    <name evidence="10" type="ORF">CROSUL_R07328</name>
</gene>
<reference evidence="10 11" key="1">
    <citation type="submission" date="2019-09" db="EMBL/GenBank/DDBJ databases">
        <title>Bird 10,000 Genomes (B10K) Project - Family phase.</title>
        <authorList>
            <person name="Zhang G."/>
        </authorList>
    </citation>
    <scope>NUCLEOTIDE SEQUENCE [LARGE SCALE GENOMIC DNA]</scope>
    <source>
        <strain evidence="10">B10K-DU-003-44</strain>
        <tissue evidence="10">Muscle</tissue>
    </source>
</reference>
<dbReference type="GO" id="GO:0005737">
    <property type="term" value="C:cytoplasm"/>
    <property type="evidence" value="ECO:0007669"/>
    <property type="project" value="UniProtKB-SubCell"/>
</dbReference>
<evidence type="ECO:0000313" key="10">
    <source>
        <dbReference type="EMBL" id="NWS76411.1"/>
    </source>
</evidence>
<feature type="domain" description="Protein kinase" evidence="9">
    <location>
        <begin position="9"/>
        <end position="310"/>
    </location>
</feature>
<dbReference type="Proteomes" id="UP000549499">
    <property type="component" value="Unassembled WGS sequence"/>
</dbReference>
<feature type="non-terminal residue" evidence="10">
    <location>
        <position position="623"/>
    </location>
</feature>
<dbReference type="InterPro" id="IPR017441">
    <property type="entry name" value="Protein_kinase_ATP_BS"/>
</dbReference>
<dbReference type="SUPFAM" id="SSF56112">
    <property type="entry name" value="Protein kinase-like (PK-like)"/>
    <property type="match status" value="1"/>
</dbReference>
<evidence type="ECO:0000256" key="8">
    <source>
        <dbReference type="PROSITE-ProRule" id="PRU10141"/>
    </source>
</evidence>
<dbReference type="Pfam" id="PF00069">
    <property type="entry name" value="Pkinase"/>
    <property type="match status" value="1"/>
</dbReference>
<evidence type="ECO:0000313" key="11">
    <source>
        <dbReference type="Proteomes" id="UP000549499"/>
    </source>
</evidence>
<accession>A0A7K5I458</accession>
<dbReference type="OrthoDB" id="10013850at2759"/>
<keyword evidence="7 8" id="KW-0067">ATP-binding</keyword>
<comment type="subcellular location">
    <subcellularLocation>
        <location evidence="1">Cytoplasm</location>
    </subcellularLocation>
</comment>
<dbReference type="GO" id="GO:0010628">
    <property type="term" value="P:positive regulation of gene expression"/>
    <property type="evidence" value="ECO:0007669"/>
    <property type="project" value="UniProtKB-ARBA"/>
</dbReference>
<evidence type="ECO:0000256" key="1">
    <source>
        <dbReference type="ARBA" id="ARBA00004496"/>
    </source>
</evidence>
<feature type="binding site" evidence="8">
    <location>
        <position position="38"/>
    </location>
    <ligand>
        <name>ATP</name>
        <dbReference type="ChEBI" id="CHEBI:30616"/>
    </ligand>
</feature>
<dbReference type="EMBL" id="VYZB01000735">
    <property type="protein sequence ID" value="NWS76411.1"/>
    <property type="molecule type" value="Genomic_DNA"/>
</dbReference>
<keyword evidence="4" id="KW-0808">Transferase</keyword>
<sequence>MQSTPNYLWSTEDLLGQGATASVYKARNKKSGELVAVKVFNNASYLRPQEVQMREFEMLRKLNHKNIVKLFAVEETGSSKQKVLVMEYCSSGSLLNVLEDPSNAFGLSESEFLIVLQSVVAGMNHLRENGVVHRDIKPGNIMRLMGEDGQSIYKLTDFGAARELDDDEKFVSVYGTEEYLHPDMYERAVLRKPQQKAYGVTVDLWSIGVTFYHAATGSLPFVPFGGPRRNKEIMYKITTGKPPGAIAGVQRQENGSIEWSYELPITCRLSAGLKDQLTPILANILEADQEKCWGFDQFFAETNDILHRMVVDVFSLQQASLHRVYIHSYNTTTKFLDEVFKQTNIVPHHQEYFFEGHLYELDPNLQAHSFCRATEHNPLTLLSTAEQPEDVVGVRYRDPALEFPKFVPQVDVVADCSAAKSAVGAVHQTLRIAQALRSCRELLARGLHWVICCLNNPLPQDLRRCLHHRMHFLCPCLRNIHFLTFFRYEAAPGGAGVPVLKDVAVVKTRLQRVTEELSQCSHNIFDFQGALDGILSEMVKHGQQVHEDKSIQQIECCLEKMQLIHKQFKKARSCLRLGYNEEQIHKLDKVNLGHLARKVLLIFQDNCAQQYQEALALHSSRMR</sequence>
<dbReference type="InterPro" id="IPR011009">
    <property type="entry name" value="Kinase-like_dom_sf"/>
</dbReference>
<dbReference type="PROSITE" id="PS00107">
    <property type="entry name" value="PROTEIN_KINASE_ATP"/>
    <property type="match status" value="1"/>
</dbReference>
<evidence type="ECO:0000256" key="2">
    <source>
        <dbReference type="ARBA" id="ARBA00022490"/>
    </source>
</evidence>
<dbReference type="GO" id="GO:0009967">
    <property type="term" value="P:positive regulation of signal transduction"/>
    <property type="evidence" value="ECO:0007669"/>
    <property type="project" value="UniProtKB-ARBA"/>
</dbReference>
<dbReference type="Gene3D" id="1.10.510.10">
    <property type="entry name" value="Transferase(Phosphotransferase) domain 1"/>
    <property type="match status" value="1"/>
</dbReference>
<organism evidence="10 11">
    <name type="scientific">Crotophaga sulcirostris</name>
    <name type="common">Groove-billed ani</name>
    <dbReference type="NCBI Taxonomy" id="33598"/>
    <lineage>
        <taxon>Eukaryota</taxon>
        <taxon>Metazoa</taxon>
        <taxon>Chordata</taxon>
        <taxon>Craniata</taxon>
        <taxon>Vertebrata</taxon>
        <taxon>Euteleostomi</taxon>
        <taxon>Archelosauria</taxon>
        <taxon>Archosauria</taxon>
        <taxon>Dinosauria</taxon>
        <taxon>Saurischia</taxon>
        <taxon>Theropoda</taxon>
        <taxon>Coelurosauria</taxon>
        <taxon>Aves</taxon>
        <taxon>Neognathae</taxon>
        <taxon>Neoaves</taxon>
        <taxon>Otidimorphae</taxon>
        <taxon>Cuculiformes</taxon>
        <taxon>Crotophagidae</taxon>
        <taxon>Crotophaga</taxon>
    </lineage>
</organism>
<dbReference type="PROSITE" id="PS50011">
    <property type="entry name" value="PROTEIN_KINASE_DOM"/>
    <property type="match status" value="1"/>
</dbReference>
<dbReference type="PANTHER" id="PTHR22969:SF10">
    <property type="entry name" value="INHIBITOR OF NUCLEAR FACTOR KAPPA-B KINASE SUBUNIT EPSILON"/>
    <property type="match status" value="1"/>
</dbReference>
<keyword evidence="11" id="KW-1185">Reference proteome</keyword>
<dbReference type="SMART" id="SM00220">
    <property type="entry name" value="S_TKc"/>
    <property type="match status" value="1"/>
</dbReference>
<evidence type="ECO:0000256" key="4">
    <source>
        <dbReference type="ARBA" id="ARBA00022679"/>
    </source>
</evidence>
<dbReference type="InterPro" id="IPR041087">
    <property type="entry name" value="TBK1_ULD"/>
</dbReference>
<dbReference type="GO" id="GO:0006950">
    <property type="term" value="P:response to stress"/>
    <property type="evidence" value="ECO:0007669"/>
    <property type="project" value="UniProtKB-ARBA"/>
</dbReference>
<dbReference type="InterPro" id="IPR051180">
    <property type="entry name" value="IKK"/>
</dbReference>
<dbReference type="GO" id="GO:0005524">
    <property type="term" value="F:ATP binding"/>
    <property type="evidence" value="ECO:0007669"/>
    <property type="project" value="UniProtKB-UniRule"/>
</dbReference>
<dbReference type="FunFam" id="1.10.510.10:FF:000100">
    <property type="entry name" value="inhibitor of nuclear factor kappa-B kinase subunit epsilon"/>
    <property type="match status" value="1"/>
</dbReference>
<dbReference type="Gene3D" id="1.20.1270.420">
    <property type="match status" value="1"/>
</dbReference>
<evidence type="ECO:0000259" key="9">
    <source>
        <dbReference type="PROSITE" id="PS50011"/>
    </source>
</evidence>
<dbReference type="Gene3D" id="3.10.20.90">
    <property type="entry name" value="Phosphatidylinositol 3-kinase Catalytic Subunit, Chain A, domain 1"/>
    <property type="match status" value="1"/>
</dbReference>
<dbReference type="FunFam" id="3.10.20.90:FF:000112">
    <property type="entry name" value="TANK binding kinase TBK1"/>
    <property type="match status" value="1"/>
</dbReference>
<evidence type="ECO:0000256" key="3">
    <source>
        <dbReference type="ARBA" id="ARBA00022527"/>
    </source>
</evidence>
<keyword evidence="3" id="KW-0723">Serine/threonine-protein kinase</keyword>
<dbReference type="AlphaFoldDB" id="A0A7K5I458"/>
<comment type="caution">
    <text evidence="10">The sequence shown here is derived from an EMBL/GenBank/DDBJ whole genome shotgun (WGS) entry which is preliminary data.</text>
</comment>